<dbReference type="Gene3D" id="1.20.1280.50">
    <property type="match status" value="1"/>
</dbReference>
<evidence type="ECO:0000313" key="2">
    <source>
        <dbReference type="EMBL" id="KAB5590163.1"/>
    </source>
</evidence>
<proteinExistence type="predicted"/>
<keyword evidence="3" id="KW-1185">Reference proteome</keyword>
<organism evidence="2 3">
    <name type="scientific">Ceratobasidium theobromae</name>
    <dbReference type="NCBI Taxonomy" id="1582974"/>
    <lineage>
        <taxon>Eukaryota</taxon>
        <taxon>Fungi</taxon>
        <taxon>Dikarya</taxon>
        <taxon>Basidiomycota</taxon>
        <taxon>Agaricomycotina</taxon>
        <taxon>Agaricomycetes</taxon>
        <taxon>Cantharellales</taxon>
        <taxon>Ceratobasidiaceae</taxon>
        <taxon>Ceratobasidium</taxon>
    </lineage>
</organism>
<dbReference type="OrthoDB" id="2585512at2759"/>
<evidence type="ECO:0000259" key="1">
    <source>
        <dbReference type="PROSITE" id="PS50181"/>
    </source>
</evidence>
<dbReference type="SUPFAM" id="SSF81383">
    <property type="entry name" value="F-box domain"/>
    <property type="match status" value="1"/>
</dbReference>
<dbReference type="InterPro" id="IPR036047">
    <property type="entry name" value="F-box-like_dom_sf"/>
</dbReference>
<dbReference type="EMBL" id="SSOP01000192">
    <property type="protein sequence ID" value="KAB5590163.1"/>
    <property type="molecule type" value="Genomic_DNA"/>
</dbReference>
<dbReference type="SUPFAM" id="SSF52047">
    <property type="entry name" value="RNI-like"/>
    <property type="match status" value="1"/>
</dbReference>
<dbReference type="Gene3D" id="3.80.10.10">
    <property type="entry name" value="Ribonuclease Inhibitor"/>
    <property type="match status" value="1"/>
</dbReference>
<dbReference type="AlphaFoldDB" id="A0A5N5QF66"/>
<dbReference type="PROSITE" id="PS50181">
    <property type="entry name" value="FBOX"/>
    <property type="match status" value="1"/>
</dbReference>
<dbReference type="InterPro" id="IPR032675">
    <property type="entry name" value="LRR_dom_sf"/>
</dbReference>
<gene>
    <name evidence="2" type="ORF">CTheo_6404</name>
</gene>
<protein>
    <submittedName>
        <fullName evidence="2">F-box-like domain containing protein</fullName>
    </submittedName>
</protein>
<dbReference type="Pfam" id="PF12937">
    <property type="entry name" value="F-box-like"/>
    <property type="match status" value="1"/>
</dbReference>
<dbReference type="Proteomes" id="UP000383932">
    <property type="component" value="Unassembled WGS sequence"/>
</dbReference>
<evidence type="ECO:0000313" key="3">
    <source>
        <dbReference type="Proteomes" id="UP000383932"/>
    </source>
</evidence>
<dbReference type="InterPro" id="IPR001810">
    <property type="entry name" value="F-box_dom"/>
</dbReference>
<sequence>MARSSHSLYLPPELIQMVFESLPLWDLARASEVSQGWRQLAIALLHRNRVVRKMSHVKHLSAQVEADPSGYLASCIHSLSFNFRRTLEEPPELNDAIVVLREFRKVILKLKNVKYLKWHEEMYFEANVMTYIFQEFAIQCPQIEVLTVYCLAYHPKELKFVEQLGKEFQFSNLKHLNISYEVWKEGANVGRAVPFCTSGNIIDTTPTISHLTLNNEAIVLNYDCSEMNDPPSPLFIDFFQSHPDITDLELGGFHEFVTEDEVRDPTLYLFPSLKRFVGPASICMDVLLSPTAAHLETLIIKDDLNEISEYLQPIRELARVIQPLPKLKELYFSTPADDIQGTLDIDSLKMLFAATPALESLGLSCFSFKLNDLLGALARTPKLTKLAARISHEDYDLGLNCPQVQALTKKILCQLAKACGKLWERRFLLINEDLRHAEWVDTPLNMTVHHIHSIGDDLNIEYDSIHKASIAGIREYPETW</sequence>
<dbReference type="CDD" id="cd09917">
    <property type="entry name" value="F-box_SF"/>
    <property type="match status" value="1"/>
</dbReference>
<name>A0A5N5QF66_9AGAM</name>
<dbReference type="SMART" id="SM00256">
    <property type="entry name" value="FBOX"/>
    <property type="match status" value="1"/>
</dbReference>
<accession>A0A5N5QF66</accession>
<feature type="domain" description="F-box" evidence="1">
    <location>
        <begin position="4"/>
        <end position="54"/>
    </location>
</feature>
<comment type="caution">
    <text evidence="2">The sequence shown here is derived from an EMBL/GenBank/DDBJ whole genome shotgun (WGS) entry which is preliminary data.</text>
</comment>
<reference evidence="2 3" key="1">
    <citation type="journal article" date="2019" name="Fungal Biol. Biotechnol.">
        <title>Draft genome sequence of fastidious pathogen Ceratobasidium theobromae, which causes vascular-streak dieback in Theobroma cacao.</title>
        <authorList>
            <person name="Ali S.S."/>
            <person name="Asman A."/>
            <person name="Shao J."/>
            <person name="Firmansyah A.P."/>
            <person name="Susilo A.W."/>
            <person name="Rosmana A."/>
            <person name="McMahon P."/>
            <person name="Junaid M."/>
            <person name="Guest D."/>
            <person name="Kheng T.Y."/>
            <person name="Meinhardt L.W."/>
            <person name="Bailey B.A."/>
        </authorList>
    </citation>
    <scope>NUCLEOTIDE SEQUENCE [LARGE SCALE GENOMIC DNA]</scope>
    <source>
        <strain evidence="2 3">CT2</strain>
    </source>
</reference>